<dbReference type="AlphaFoldDB" id="W0RAH6"/>
<feature type="region of interest" description="Disordered" evidence="1">
    <location>
        <begin position="25"/>
        <end position="46"/>
    </location>
</feature>
<dbReference type="RefSeq" id="WP_025289929.1">
    <property type="nucleotide sequence ID" value="NZ_CP006956.1"/>
</dbReference>
<gene>
    <name evidence="2" type="ORF">F544_20820</name>
</gene>
<dbReference type="Proteomes" id="UP000019086">
    <property type="component" value="Chromosome"/>
</dbReference>
<evidence type="ECO:0000256" key="1">
    <source>
        <dbReference type="SAM" id="MobiDB-lite"/>
    </source>
</evidence>
<dbReference type="EMBL" id="CP006956">
    <property type="protein sequence ID" value="AHG87310.1"/>
    <property type="molecule type" value="Genomic_DNA"/>
</dbReference>
<accession>W0RAH6</accession>
<evidence type="ECO:0000313" key="3">
    <source>
        <dbReference type="Proteomes" id="UP000019086"/>
    </source>
</evidence>
<dbReference type="KEGG" id="btra:F544_20820"/>
<dbReference type="HOGENOM" id="CLU_2166027_0_0_6"/>
<proteinExistence type="predicted"/>
<organism evidence="2 3">
    <name type="scientific">Bibersteinia trehalosi USDA-ARS-USMARC-190</name>
    <dbReference type="NCBI Taxonomy" id="1263832"/>
    <lineage>
        <taxon>Bacteria</taxon>
        <taxon>Pseudomonadati</taxon>
        <taxon>Pseudomonadota</taxon>
        <taxon>Gammaproteobacteria</taxon>
        <taxon>Pasteurellales</taxon>
        <taxon>Pasteurellaceae</taxon>
        <taxon>Bibersteinia</taxon>
    </lineage>
</organism>
<reference evidence="2 3" key="1">
    <citation type="submission" date="2013-12" db="EMBL/GenBank/DDBJ databases">
        <title>Annotation of the Bibersteinia trehalosi USDA-ARS-USMARC-190 complete genome.</title>
        <authorList>
            <person name="Harhay G.P."/>
            <person name="McVey S."/>
            <person name="Clawson M.L."/>
            <person name="Bono J."/>
            <person name="Heaton M.P."/>
            <person name="Chitko-Mckown C.G."/>
            <person name="Harhay D.M."/>
            <person name="Smith T.P.L."/>
        </authorList>
    </citation>
    <scope>NUCLEOTIDE SEQUENCE [LARGE SCALE GENOMIC DNA]</scope>
    <source>
        <strain evidence="2 3">USDA-ARS-USMARC-190</strain>
    </source>
</reference>
<feature type="compositionally biased region" description="Polar residues" evidence="1">
    <location>
        <begin position="35"/>
        <end position="44"/>
    </location>
</feature>
<name>W0RAH6_BIBTR</name>
<sequence>MNFEHIDVTQLDKYRAEKHKAALKEIKKRADPTTGAESTQIPSRNNRHRHDIFEAYLRAHAADYFTRNVSGEIYVIFVDDEGGIIGGYILQPYQVEFVIKQIFPLAQQKT</sequence>
<dbReference type="PATRIC" id="fig|1263832.3.peg.2070"/>
<evidence type="ECO:0000313" key="2">
    <source>
        <dbReference type="EMBL" id="AHG87310.1"/>
    </source>
</evidence>
<protein>
    <submittedName>
        <fullName evidence="2">Uncharacterized protein</fullName>
    </submittedName>
</protein>